<proteinExistence type="predicted"/>
<name>A0A1I3NFP6_9BACT</name>
<dbReference type="NCBIfam" id="TIGR03359">
    <property type="entry name" value="VI_chp_6"/>
    <property type="match status" value="1"/>
</dbReference>
<dbReference type="RefSeq" id="WP_092372342.1">
    <property type="nucleotide sequence ID" value="NZ_FORX01000001.1"/>
</dbReference>
<gene>
    <name evidence="1" type="ORF">SAMN04488082_101271</name>
</gene>
<evidence type="ECO:0000313" key="2">
    <source>
        <dbReference type="Proteomes" id="UP000198635"/>
    </source>
</evidence>
<dbReference type="PANTHER" id="PTHR35370:SF4">
    <property type="entry name" value="TYPE VI SECRETION SYSTEM BASEPLATE SUBUNIT TSSF"/>
    <property type="match status" value="1"/>
</dbReference>
<sequence length="591" mass="67517">MSSFNRYYLDELVSLRELGREYSRNNPSLAPFFDTPQRDPDVERILEGVAFLCGRLRQKLDDELPEITHALFSLLWPNYLRTIPSCSIVRYEPAANLTWAVTIPRGTMVESVEVEGTKCLFRTVYENQVLPVQLNEQTVFEHDGQIILALRFGIIGSSLENIPLSRLRLFFTGEPAIAHSLYFTLTRSVREIRFLLRGKQGAYRPVHALSPEMIRPVGFQEDEGLYPYPANTFPGYRIIQEYFCFSEKFLFVEISGLDTCVAAGKDAVAGADEFVLHFVLSEFPEQYESWRRDNIQLFCTPVVNLFPMDATPLTVDHRQTEYRIVPDPRLPDHYAVYSVERVRRWGSNGKFRREYRAFESFEHGSSPDIDAAYYRLRLRPSINDESTETYISIVHSQTSPAAQDEEIISLELTCTNRLLPSRLIVGDINTHADDTPDTVTLGNITPVTPPYTPPLEGDLLWRLISNMSLNYLPLGNVHAMRALIASYDFRALHDRNRARILNKMLGGMTGIESKETDRIYQGLPVRGAVTRLTLDRVGFSCEGDMCLFASVINEFLALYATVNSFHQLVVVDARRGEEYQWPARLGRKLIP</sequence>
<dbReference type="OrthoDB" id="9763676at2"/>
<keyword evidence="2" id="KW-1185">Reference proteome</keyword>
<dbReference type="AlphaFoldDB" id="A0A1I3NFP6"/>
<protein>
    <submittedName>
        <fullName evidence="1">Type VI secretion system protein ImpG</fullName>
    </submittedName>
</protein>
<dbReference type="STRING" id="52560.SAMN04488082_101271"/>
<dbReference type="PANTHER" id="PTHR35370">
    <property type="entry name" value="CYTOPLASMIC PROTEIN-RELATED-RELATED"/>
    <property type="match status" value="1"/>
</dbReference>
<evidence type="ECO:0000313" key="1">
    <source>
        <dbReference type="EMBL" id="SFJ08084.1"/>
    </source>
</evidence>
<dbReference type="Proteomes" id="UP000198635">
    <property type="component" value="Unassembled WGS sequence"/>
</dbReference>
<accession>A0A1I3NFP6</accession>
<dbReference type="PIRSF" id="PIRSF028304">
    <property type="entry name" value="UCP028304"/>
    <property type="match status" value="1"/>
</dbReference>
<dbReference type="Pfam" id="PF05947">
    <property type="entry name" value="T6SS_TssF"/>
    <property type="match status" value="1"/>
</dbReference>
<dbReference type="InterPro" id="IPR010272">
    <property type="entry name" value="T6SS_TssF"/>
</dbReference>
<organism evidence="1 2">
    <name type="scientific">Desulfomicrobium apsheronum</name>
    <dbReference type="NCBI Taxonomy" id="52560"/>
    <lineage>
        <taxon>Bacteria</taxon>
        <taxon>Pseudomonadati</taxon>
        <taxon>Thermodesulfobacteriota</taxon>
        <taxon>Desulfovibrionia</taxon>
        <taxon>Desulfovibrionales</taxon>
        <taxon>Desulfomicrobiaceae</taxon>
        <taxon>Desulfomicrobium</taxon>
    </lineage>
</organism>
<dbReference type="EMBL" id="FORX01000001">
    <property type="protein sequence ID" value="SFJ08084.1"/>
    <property type="molecule type" value="Genomic_DNA"/>
</dbReference>
<reference evidence="2" key="1">
    <citation type="submission" date="2016-10" db="EMBL/GenBank/DDBJ databases">
        <authorList>
            <person name="Varghese N."/>
            <person name="Submissions S."/>
        </authorList>
    </citation>
    <scope>NUCLEOTIDE SEQUENCE [LARGE SCALE GENOMIC DNA]</scope>
    <source>
        <strain evidence="2">DSM 5918</strain>
    </source>
</reference>